<feature type="transmembrane region" description="Helical" evidence="1">
    <location>
        <begin position="81"/>
        <end position="98"/>
    </location>
</feature>
<dbReference type="KEGG" id="spal:FM071_05960"/>
<proteinExistence type="predicted"/>
<dbReference type="AlphaFoldDB" id="A0A7M1B8V3"/>
<sequence>MTKIVWKIYYWLILFVSIFVLGVFVFILATDINEFNSIFEGKRAFTNLYDIFFILLFFISVLGLRGFIYSKSYFIKELWKFIFFMMLVEYFGNIIYSFNDYDKLEYIIDSAVTLPILYALYQYVYKMNDLWKNNDD</sequence>
<keyword evidence="1" id="KW-0812">Transmembrane</keyword>
<evidence type="ECO:0000313" key="3">
    <source>
        <dbReference type="Proteomes" id="UP000593580"/>
    </source>
</evidence>
<gene>
    <name evidence="2" type="ORF">FM071_05960</name>
</gene>
<evidence type="ECO:0000313" key="2">
    <source>
        <dbReference type="EMBL" id="QOP45856.1"/>
    </source>
</evidence>
<dbReference type="EMBL" id="CP041406">
    <property type="protein sequence ID" value="QOP45856.1"/>
    <property type="molecule type" value="Genomic_DNA"/>
</dbReference>
<keyword evidence="3" id="KW-1185">Reference proteome</keyword>
<accession>A0A7M1B8V3</accession>
<feature type="transmembrane region" description="Helical" evidence="1">
    <location>
        <begin position="104"/>
        <end position="124"/>
    </location>
</feature>
<protein>
    <submittedName>
        <fullName evidence="2">Uncharacterized protein</fullName>
    </submittedName>
</protein>
<keyword evidence="1" id="KW-1133">Transmembrane helix</keyword>
<organism evidence="2 3">
    <name type="scientific">Sulfurimonas paralvinellae</name>
    <dbReference type="NCBI Taxonomy" id="317658"/>
    <lineage>
        <taxon>Bacteria</taxon>
        <taxon>Pseudomonadati</taxon>
        <taxon>Campylobacterota</taxon>
        <taxon>Epsilonproteobacteria</taxon>
        <taxon>Campylobacterales</taxon>
        <taxon>Sulfurimonadaceae</taxon>
        <taxon>Sulfurimonas</taxon>
    </lineage>
</organism>
<reference evidence="2 3" key="1">
    <citation type="submission" date="2019-07" db="EMBL/GenBank/DDBJ databases">
        <title>Sulfurimonas paralvinellae sp. nov., a novel mesophilic, hydrogen- and sulfur-oxidizing chemolithoautotroph within the Epsilonproteo- bacteria isolated from a deep-sea hydrothermal vent polychaete nest, reclassification of Thiomicrospira denitrificans as Sulfurimonas denitrificans comb. nov. and emended description of the genus Sulfurimonas.</title>
        <authorList>
            <person name="Wang S."/>
            <person name="Jiang L."/>
            <person name="Shao Z."/>
        </authorList>
    </citation>
    <scope>NUCLEOTIDE SEQUENCE [LARGE SCALE GENOMIC DNA]</scope>
    <source>
        <strain evidence="2 3">GO25</strain>
    </source>
</reference>
<dbReference type="RefSeq" id="WP_193109824.1">
    <property type="nucleotide sequence ID" value="NZ_CP041406.1"/>
</dbReference>
<feature type="transmembrane region" description="Helical" evidence="1">
    <location>
        <begin position="49"/>
        <end position="69"/>
    </location>
</feature>
<dbReference type="Proteomes" id="UP000593580">
    <property type="component" value="Chromosome"/>
</dbReference>
<keyword evidence="1" id="KW-0472">Membrane</keyword>
<evidence type="ECO:0000256" key="1">
    <source>
        <dbReference type="SAM" id="Phobius"/>
    </source>
</evidence>
<feature type="transmembrane region" description="Helical" evidence="1">
    <location>
        <begin position="9"/>
        <end position="29"/>
    </location>
</feature>
<name>A0A7M1B8V3_9BACT</name>